<sequence length="180" mass="21119">MRDLIKTWPRLKQRPTQNRIAFYHVLLGFLDCRSQEPKVLFSISVAPHAARWICQPQIVSLIRKLNLQKKCMFLWRLYLAQQTIRISSPTDMIWNYGYFVVVSRAEISSGFTCCASYFYIIQLGPNVSRRNVARPSVFKSDTILREPDSFSCMMLTNAHTCIFIPPRVWTRPYCCFHRTS</sequence>
<gene>
    <name evidence="1" type="ORF">BABINDRAFT_119213</name>
</gene>
<accession>A0A1E3QTL7</accession>
<dbReference type="RefSeq" id="XP_018986361.1">
    <property type="nucleotide sequence ID" value="XM_019126926.1"/>
</dbReference>
<evidence type="ECO:0000313" key="1">
    <source>
        <dbReference type="EMBL" id="ODQ81033.1"/>
    </source>
</evidence>
<dbReference type="EMBL" id="KV454428">
    <property type="protein sequence ID" value="ODQ81033.1"/>
    <property type="molecule type" value="Genomic_DNA"/>
</dbReference>
<protein>
    <submittedName>
        <fullName evidence="1">Uncharacterized protein</fullName>
    </submittedName>
</protein>
<dbReference type="GeneID" id="30144780"/>
<proteinExistence type="predicted"/>
<dbReference type="AlphaFoldDB" id="A0A1E3QTL7"/>
<name>A0A1E3QTL7_9ASCO</name>
<evidence type="ECO:0000313" key="2">
    <source>
        <dbReference type="Proteomes" id="UP000094336"/>
    </source>
</evidence>
<dbReference type="Proteomes" id="UP000094336">
    <property type="component" value="Unassembled WGS sequence"/>
</dbReference>
<keyword evidence="2" id="KW-1185">Reference proteome</keyword>
<reference evidence="2" key="1">
    <citation type="submission" date="2016-05" db="EMBL/GenBank/DDBJ databases">
        <title>Comparative genomics of biotechnologically important yeasts.</title>
        <authorList>
            <consortium name="DOE Joint Genome Institute"/>
            <person name="Riley R."/>
            <person name="Haridas S."/>
            <person name="Wolfe K.H."/>
            <person name="Lopes M.R."/>
            <person name="Hittinger C.T."/>
            <person name="Goker M."/>
            <person name="Salamov A."/>
            <person name="Wisecaver J."/>
            <person name="Long T.M."/>
            <person name="Aerts A.L."/>
            <person name="Barry K."/>
            <person name="Choi C."/>
            <person name="Clum A."/>
            <person name="Coughlan A.Y."/>
            <person name="Deshpande S."/>
            <person name="Douglass A.P."/>
            <person name="Hanson S.J."/>
            <person name="Klenk H.-P."/>
            <person name="Labutti K."/>
            <person name="Lapidus A."/>
            <person name="Lindquist E."/>
            <person name="Lipzen A."/>
            <person name="Meier-Kolthoff J.P."/>
            <person name="Ohm R.A."/>
            <person name="Otillar R.P."/>
            <person name="Pangilinan J."/>
            <person name="Peng Y."/>
            <person name="Rokas A."/>
            <person name="Rosa C.A."/>
            <person name="Scheuner C."/>
            <person name="Sibirny A.A."/>
            <person name="Slot J.C."/>
            <person name="Stielow J.B."/>
            <person name="Sun H."/>
            <person name="Kurtzman C.P."/>
            <person name="Blackwell M."/>
            <person name="Grigoriev I.V."/>
            <person name="Jeffries T.W."/>
        </authorList>
    </citation>
    <scope>NUCLEOTIDE SEQUENCE [LARGE SCALE GENOMIC DNA]</scope>
    <source>
        <strain evidence="2">NRRL Y-12698</strain>
    </source>
</reference>
<organism evidence="1 2">
    <name type="scientific">Babjeviella inositovora NRRL Y-12698</name>
    <dbReference type="NCBI Taxonomy" id="984486"/>
    <lineage>
        <taxon>Eukaryota</taxon>
        <taxon>Fungi</taxon>
        <taxon>Dikarya</taxon>
        <taxon>Ascomycota</taxon>
        <taxon>Saccharomycotina</taxon>
        <taxon>Pichiomycetes</taxon>
        <taxon>Serinales incertae sedis</taxon>
        <taxon>Babjeviella</taxon>
    </lineage>
</organism>